<dbReference type="Pfam" id="PF01370">
    <property type="entry name" value="Epimerase"/>
    <property type="match status" value="1"/>
</dbReference>
<gene>
    <name evidence="2" type="ORF">KGD84_13450</name>
</gene>
<evidence type="ECO:0000259" key="1">
    <source>
        <dbReference type="Pfam" id="PF01370"/>
    </source>
</evidence>
<reference evidence="2 3" key="1">
    <citation type="submission" date="2021-05" db="EMBL/GenBank/DDBJ databases">
        <title>Direct Submission.</title>
        <authorList>
            <person name="Li K."/>
            <person name="Gao J."/>
        </authorList>
    </citation>
    <scope>NUCLEOTIDE SEQUENCE [LARGE SCALE GENOMIC DNA]</scope>
    <source>
        <strain evidence="2 3">Mg02</strain>
    </source>
</reference>
<accession>A0ABX8BST6</accession>
<feature type="domain" description="NAD-dependent epimerase/dehydratase" evidence="1">
    <location>
        <begin position="6"/>
        <end position="237"/>
    </location>
</feature>
<dbReference type="Gene3D" id="3.40.50.720">
    <property type="entry name" value="NAD(P)-binding Rossmann-like Domain"/>
    <property type="match status" value="1"/>
</dbReference>
<dbReference type="CDD" id="cd08946">
    <property type="entry name" value="SDR_e"/>
    <property type="match status" value="1"/>
</dbReference>
<dbReference type="InterPro" id="IPR001509">
    <property type="entry name" value="Epimerase_deHydtase"/>
</dbReference>
<keyword evidence="3" id="KW-1185">Reference proteome</keyword>
<name>A0ABX8BST6_9ACTN</name>
<dbReference type="Proteomes" id="UP000676079">
    <property type="component" value="Chromosome"/>
</dbReference>
<proteinExistence type="predicted"/>
<dbReference type="RefSeq" id="WP_220560680.1">
    <property type="nucleotide sequence ID" value="NZ_CP074133.1"/>
</dbReference>
<dbReference type="PANTHER" id="PTHR43245:SF13">
    <property type="entry name" value="UDP-D-APIOSE_UDP-D-XYLOSE SYNTHASE 2"/>
    <property type="match status" value="1"/>
</dbReference>
<dbReference type="InterPro" id="IPR050177">
    <property type="entry name" value="Lipid_A_modif_metabolic_enz"/>
</dbReference>
<dbReference type="EMBL" id="CP074133">
    <property type="protein sequence ID" value="QUX25171.1"/>
    <property type="molecule type" value="Genomic_DNA"/>
</dbReference>
<dbReference type="InterPro" id="IPR036291">
    <property type="entry name" value="NAD(P)-bd_dom_sf"/>
</dbReference>
<dbReference type="PANTHER" id="PTHR43245">
    <property type="entry name" value="BIFUNCTIONAL POLYMYXIN RESISTANCE PROTEIN ARNA"/>
    <property type="match status" value="1"/>
</dbReference>
<protein>
    <submittedName>
        <fullName evidence="2">NAD(P)-dependent oxidoreductase</fullName>
    </submittedName>
</protein>
<organism evidence="2 3">
    <name type="scientific">Nocardiopsis changdeensis</name>
    <dbReference type="NCBI Taxonomy" id="2831969"/>
    <lineage>
        <taxon>Bacteria</taxon>
        <taxon>Bacillati</taxon>
        <taxon>Actinomycetota</taxon>
        <taxon>Actinomycetes</taxon>
        <taxon>Streptosporangiales</taxon>
        <taxon>Nocardiopsidaceae</taxon>
        <taxon>Nocardiopsis</taxon>
    </lineage>
</organism>
<evidence type="ECO:0000313" key="3">
    <source>
        <dbReference type="Proteomes" id="UP000676079"/>
    </source>
</evidence>
<dbReference type="SUPFAM" id="SSF51735">
    <property type="entry name" value="NAD(P)-binding Rossmann-fold domains"/>
    <property type="match status" value="1"/>
</dbReference>
<evidence type="ECO:0000313" key="2">
    <source>
        <dbReference type="EMBL" id="QUX25171.1"/>
    </source>
</evidence>
<sequence>MSGERVAVIGATGWVGRHVCAALAAHGHGVVALARSPAAHLSGYPFHPVDLTSVRPRALAGLLRSERVTAVVNATDAANARDGWHRPDAVVHEANTTAALTLVRAVRELADPPRLVHLGTLHEYGEQPWGGRVREDEPARPRGAYARSRLIASETVLAAAGPGVPDPAVLRLANVCGPHPSPASFPGLLQRSFRRALAGERPSLRIAGDHRDYVDVRDVARAVVRACERGGGLVNIGGGRAVAVKDMVARMVEVTGVPADAVEQTQGDVDGFGGGWSLADVSAAERLLGWRPRIPVERSLHDMWHA</sequence>